<dbReference type="RefSeq" id="WP_344339054.1">
    <property type="nucleotide sequence ID" value="NZ_BAAAQT010000001.1"/>
</dbReference>
<comment type="caution">
    <text evidence="1">The sequence shown here is derived from an EMBL/GenBank/DDBJ whole genome shotgun (WGS) entry which is preliminary data.</text>
</comment>
<evidence type="ECO:0000313" key="2">
    <source>
        <dbReference type="Proteomes" id="UP001501599"/>
    </source>
</evidence>
<keyword evidence="2" id="KW-1185">Reference proteome</keyword>
<evidence type="ECO:0000313" key="1">
    <source>
        <dbReference type="EMBL" id="GAA2170277.1"/>
    </source>
</evidence>
<dbReference type="EMBL" id="BAAAQT010000001">
    <property type="protein sequence ID" value="GAA2170277.1"/>
    <property type="molecule type" value="Genomic_DNA"/>
</dbReference>
<protein>
    <submittedName>
        <fullName evidence="1">Uncharacterized protein</fullName>
    </submittedName>
</protein>
<dbReference type="Proteomes" id="UP001501599">
    <property type="component" value="Unassembled WGS sequence"/>
</dbReference>
<name>A0ABN3AI88_9MICO</name>
<reference evidence="1 2" key="1">
    <citation type="journal article" date="2019" name="Int. J. Syst. Evol. Microbiol.">
        <title>The Global Catalogue of Microorganisms (GCM) 10K type strain sequencing project: providing services to taxonomists for standard genome sequencing and annotation.</title>
        <authorList>
            <consortium name="The Broad Institute Genomics Platform"/>
            <consortium name="The Broad Institute Genome Sequencing Center for Infectious Disease"/>
            <person name="Wu L."/>
            <person name="Ma J."/>
        </authorList>
    </citation>
    <scope>NUCLEOTIDE SEQUENCE [LARGE SCALE GENOMIC DNA]</scope>
    <source>
        <strain evidence="1 2">JCM 16026</strain>
    </source>
</reference>
<gene>
    <name evidence="1" type="ORF">GCM10009846_00070</name>
</gene>
<proteinExistence type="predicted"/>
<organism evidence="1 2">
    <name type="scientific">Agrococcus versicolor</name>
    <dbReference type="NCBI Taxonomy" id="501482"/>
    <lineage>
        <taxon>Bacteria</taxon>
        <taxon>Bacillati</taxon>
        <taxon>Actinomycetota</taxon>
        <taxon>Actinomycetes</taxon>
        <taxon>Micrococcales</taxon>
        <taxon>Microbacteriaceae</taxon>
        <taxon>Agrococcus</taxon>
    </lineage>
</organism>
<accession>A0ABN3AI88</accession>
<sequence>MQAATTPGTRTRPDAVSQLVDFLGAPAHELEVDAFGEALARALRVPSPQRPGDLVVLARTLADVARARAGFRSALAMEPSIETRRGRSGIEAVLVEVDARGGGRLDPAAARRIVVLTHAALAVHDQASRDELLAAALEHAALHER</sequence>